<keyword evidence="1" id="KW-0812">Transmembrane</keyword>
<evidence type="ECO:0000313" key="2">
    <source>
        <dbReference type="EMBL" id="CAE0362786.1"/>
    </source>
</evidence>
<gene>
    <name evidence="2" type="ORF">ALAG00032_LOCUS3527</name>
</gene>
<feature type="transmembrane region" description="Helical" evidence="1">
    <location>
        <begin position="61"/>
        <end position="80"/>
    </location>
</feature>
<keyword evidence="1" id="KW-1133">Transmembrane helix</keyword>
<protein>
    <submittedName>
        <fullName evidence="2">Uncharacterized protein</fullName>
    </submittedName>
</protein>
<evidence type="ECO:0000256" key="1">
    <source>
        <dbReference type="SAM" id="Phobius"/>
    </source>
</evidence>
<reference evidence="2" key="1">
    <citation type="submission" date="2021-01" db="EMBL/GenBank/DDBJ databases">
        <authorList>
            <person name="Corre E."/>
            <person name="Pelletier E."/>
            <person name="Niang G."/>
            <person name="Scheremetjew M."/>
            <person name="Finn R."/>
            <person name="Kale V."/>
            <person name="Holt S."/>
            <person name="Cochrane G."/>
            <person name="Meng A."/>
            <person name="Brown T."/>
            <person name="Cohen L."/>
        </authorList>
    </citation>
    <scope>NUCLEOTIDE SEQUENCE</scope>
    <source>
        <strain evidence="2">CCMP1510</strain>
    </source>
</reference>
<accession>A0A7S3JTD1</accession>
<feature type="transmembrane region" description="Helical" evidence="1">
    <location>
        <begin position="329"/>
        <end position="348"/>
    </location>
</feature>
<feature type="transmembrane region" description="Helical" evidence="1">
    <location>
        <begin position="168"/>
        <end position="187"/>
    </location>
</feature>
<sequence length="364" mass="39528">MLSAGLRKALGFLVLAIIGRCVKDRFTKAHVAGIQKLILDTMLPCIIFKALCSIRFNVSLFIWPLLGTGLLVWNFCYAYIYTRIALGKTPAGRTALFELATTAPGLSAMVFIKEFIGEEAAGKAALFDLPAKMYMIFIMPKLLSYATENDLKKNDIARPLETNQPFKSFFTILSDPLNVSIIAGLIMTATGTPLNSLSFIADAVSTLAAAQTPVLFVLLGMKLKLSGVAPAICIGLLFLRHAAAYAFFSLIFLFQPFESLDDITTILLLTQAAVSVFGWSQMSKAVDSGISGYNPDLAFDIVGFSMPITMTLQTVACLVEDRSTLHSNIALLAPFFTFFFGGALLFSIRSQLKSFCSSSHSHSS</sequence>
<keyword evidence="1" id="KW-0472">Membrane</keyword>
<dbReference type="AlphaFoldDB" id="A0A7S3JTD1"/>
<dbReference type="EMBL" id="HBIJ01005015">
    <property type="protein sequence ID" value="CAE0362786.1"/>
    <property type="molecule type" value="Transcribed_RNA"/>
</dbReference>
<feature type="transmembrane region" description="Helical" evidence="1">
    <location>
        <begin position="199"/>
        <end position="219"/>
    </location>
</feature>
<feature type="transmembrane region" description="Helical" evidence="1">
    <location>
        <begin position="231"/>
        <end position="254"/>
    </location>
</feature>
<name>A0A7S3JTD1_9STRA</name>
<proteinExistence type="predicted"/>
<organism evidence="2">
    <name type="scientific">Aureoumbra lagunensis</name>
    <dbReference type="NCBI Taxonomy" id="44058"/>
    <lineage>
        <taxon>Eukaryota</taxon>
        <taxon>Sar</taxon>
        <taxon>Stramenopiles</taxon>
        <taxon>Ochrophyta</taxon>
        <taxon>Pelagophyceae</taxon>
        <taxon>Pelagomonadales</taxon>
        <taxon>Aureoumbra</taxon>
    </lineage>
</organism>